<feature type="signal peptide" evidence="7">
    <location>
        <begin position="1"/>
        <end position="20"/>
    </location>
</feature>
<dbReference type="InterPro" id="IPR013148">
    <property type="entry name" value="Glyco_hydro_32_N"/>
</dbReference>
<dbReference type="InterPro" id="IPR006558">
    <property type="entry name" value="LamG-like"/>
</dbReference>
<keyword evidence="3 7" id="KW-0732">Signal</keyword>
<dbReference type="SUPFAM" id="SSF75005">
    <property type="entry name" value="Arabinanase/levansucrase/invertase"/>
    <property type="match status" value="1"/>
</dbReference>
<dbReference type="InterPro" id="IPR013189">
    <property type="entry name" value="Glyco_hydro_32_C"/>
</dbReference>
<dbReference type="EC" id="3.2.1.26" evidence="2"/>
<accession>A0A919EHJ7</accession>
<dbReference type="AlphaFoldDB" id="A0A919EHJ7"/>
<dbReference type="Gene3D" id="2.60.120.560">
    <property type="entry name" value="Exo-inulinase, domain 1"/>
    <property type="match status" value="1"/>
</dbReference>
<dbReference type="InterPro" id="IPR013320">
    <property type="entry name" value="ConA-like_dom_sf"/>
</dbReference>
<dbReference type="Proteomes" id="UP000632849">
    <property type="component" value="Unassembled WGS sequence"/>
</dbReference>
<evidence type="ECO:0000256" key="1">
    <source>
        <dbReference type="ARBA" id="ARBA00009902"/>
    </source>
</evidence>
<evidence type="ECO:0000256" key="7">
    <source>
        <dbReference type="SAM" id="SignalP"/>
    </source>
</evidence>
<comment type="caution">
    <text evidence="9">The sequence shown here is derived from an EMBL/GenBank/DDBJ whole genome shotgun (WGS) entry which is preliminary data.</text>
</comment>
<dbReference type="SMART" id="SM00640">
    <property type="entry name" value="Glyco_32"/>
    <property type="match status" value="1"/>
</dbReference>
<dbReference type="CDD" id="cd08996">
    <property type="entry name" value="GH32_FFase"/>
    <property type="match status" value="1"/>
</dbReference>
<feature type="domain" description="LamG-like jellyroll fold" evidence="8">
    <location>
        <begin position="419"/>
        <end position="569"/>
    </location>
</feature>
<evidence type="ECO:0000256" key="5">
    <source>
        <dbReference type="ARBA" id="ARBA00023157"/>
    </source>
</evidence>
<dbReference type="PANTHER" id="PTHR43101:SF1">
    <property type="entry name" value="BETA-FRUCTOSIDASE"/>
    <property type="match status" value="1"/>
</dbReference>
<dbReference type="PANTHER" id="PTHR43101">
    <property type="entry name" value="BETA-FRUCTOSIDASE"/>
    <property type="match status" value="1"/>
</dbReference>
<dbReference type="Gene3D" id="2.115.10.20">
    <property type="entry name" value="Glycosyl hydrolase domain, family 43"/>
    <property type="match status" value="1"/>
</dbReference>
<evidence type="ECO:0000313" key="9">
    <source>
        <dbReference type="EMBL" id="GHF80893.1"/>
    </source>
</evidence>
<dbReference type="InterPro" id="IPR001362">
    <property type="entry name" value="Glyco_hydro_32"/>
</dbReference>
<protein>
    <recommendedName>
        <fullName evidence="2">beta-fructofuranosidase</fullName>
        <ecNumber evidence="2">3.2.1.26</ecNumber>
    </recommendedName>
</protein>
<dbReference type="EMBL" id="BNBE01000001">
    <property type="protein sequence ID" value="GHF80893.1"/>
    <property type="molecule type" value="Genomic_DNA"/>
</dbReference>
<dbReference type="SMART" id="SM00560">
    <property type="entry name" value="LamGL"/>
    <property type="match status" value="1"/>
</dbReference>
<feature type="chain" id="PRO_5039073148" description="beta-fructofuranosidase" evidence="7">
    <location>
        <begin position="21"/>
        <end position="1102"/>
    </location>
</feature>
<evidence type="ECO:0000256" key="2">
    <source>
        <dbReference type="ARBA" id="ARBA00012758"/>
    </source>
</evidence>
<keyword evidence="10" id="KW-1185">Reference proteome</keyword>
<dbReference type="InterPro" id="IPR051214">
    <property type="entry name" value="GH32_Enzymes"/>
</dbReference>
<evidence type="ECO:0000256" key="4">
    <source>
        <dbReference type="ARBA" id="ARBA00022801"/>
    </source>
</evidence>
<name>A0A919EHJ7_STRFL</name>
<dbReference type="Pfam" id="PF13385">
    <property type="entry name" value="Laminin_G_3"/>
    <property type="match status" value="1"/>
</dbReference>
<gene>
    <name evidence="9" type="ORF">GCM10017667_05640</name>
</gene>
<dbReference type="Pfam" id="PF08244">
    <property type="entry name" value="Glyco_hydro_32C"/>
    <property type="match status" value="1"/>
</dbReference>
<dbReference type="Gene3D" id="2.60.120.200">
    <property type="match status" value="1"/>
</dbReference>
<dbReference type="GO" id="GO:0005975">
    <property type="term" value="P:carbohydrate metabolic process"/>
    <property type="evidence" value="ECO:0007669"/>
    <property type="project" value="InterPro"/>
</dbReference>
<evidence type="ECO:0000259" key="8">
    <source>
        <dbReference type="SMART" id="SM00560"/>
    </source>
</evidence>
<comment type="similarity">
    <text evidence="1">Belongs to the glycosyl hydrolase 32 family.</text>
</comment>
<reference evidence="9" key="2">
    <citation type="submission" date="2020-09" db="EMBL/GenBank/DDBJ databases">
        <authorList>
            <person name="Sun Q."/>
            <person name="Ohkuma M."/>
        </authorList>
    </citation>
    <scope>NUCLEOTIDE SEQUENCE</scope>
    <source>
        <strain evidence="9">JCM 4122</strain>
    </source>
</reference>
<keyword evidence="4" id="KW-0378">Hydrolase</keyword>
<keyword evidence="5" id="KW-1015">Disulfide bond</keyword>
<evidence type="ECO:0000256" key="3">
    <source>
        <dbReference type="ARBA" id="ARBA00022729"/>
    </source>
</evidence>
<reference evidence="9" key="1">
    <citation type="journal article" date="2014" name="Int. J. Syst. Evol. Microbiol.">
        <title>Complete genome sequence of Corynebacterium casei LMG S-19264T (=DSM 44701T), isolated from a smear-ripened cheese.</title>
        <authorList>
            <consortium name="US DOE Joint Genome Institute (JGI-PGF)"/>
            <person name="Walter F."/>
            <person name="Albersmeier A."/>
            <person name="Kalinowski J."/>
            <person name="Ruckert C."/>
        </authorList>
    </citation>
    <scope>NUCLEOTIDE SEQUENCE</scope>
    <source>
        <strain evidence="9">JCM 4122</strain>
    </source>
</reference>
<proteinExistence type="inferred from homology"/>
<organism evidence="9 10">
    <name type="scientific">Streptomyces filamentosus</name>
    <name type="common">Streptomyces roseosporus</name>
    <dbReference type="NCBI Taxonomy" id="67294"/>
    <lineage>
        <taxon>Bacteria</taxon>
        <taxon>Bacillati</taxon>
        <taxon>Actinomycetota</taxon>
        <taxon>Actinomycetes</taxon>
        <taxon>Kitasatosporales</taxon>
        <taxon>Streptomycetaceae</taxon>
        <taxon>Streptomyces</taxon>
    </lineage>
</organism>
<dbReference type="SUPFAM" id="SSF49899">
    <property type="entry name" value="Concanavalin A-like lectins/glucanases"/>
    <property type="match status" value="2"/>
</dbReference>
<dbReference type="InterPro" id="IPR023296">
    <property type="entry name" value="Glyco_hydro_beta-prop_sf"/>
</dbReference>
<evidence type="ECO:0000313" key="10">
    <source>
        <dbReference type="Proteomes" id="UP000632849"/>
    </source>
</evidence>
<dbReference type="Pfam" id="PF00251">
    <property type="entry name" value="Glyco_hydro_32N"/>
    <property type="match status" value="1"/>
</dbReference>
<keyword evidence="6" id="KW-0326">Glycosidase</keyword>
<dbReference type="Gene3D" id="2.60.120.260">
    <property type="entry name" value="Galactose-binding domain-like"/>
    <property type="match status" value="2"/>
</dbReference>
<sequence length="1102" mass="119149">MQRLLLALAICLGLTSPVMTQSASATETSLSNPGFETGDLSGWTTTGTAFTGAVTDDPGWGWGCCFNQQGSYHLWGFGAGGDAATGTVTSEPFTLTGTGMVSVLVSGGRNDNDLYAALTTLDGTVLHKATGADNESYRRVTWDAREHLGKQLRITLVDKATGGWGHINLDDVRVGTDPAPAVTTLSNPGFETGDLKGWTTTGTAFNAAVTDKTGWGWGCCFNHAGTRHLWGFAAGSDALTGTVTSEPFTLTGTGMVSVLVSGGRNDNDLYAALTTLDGTVLHKATGADNESYRRVTWDAREHLGKQLRVTLVDKATGGWGHINLDDIRVGTDPAPNPTVKGLAAHWDFTEGQGTTTREKVSQAADPISYVFTNAQYKPNSDPLWRPKNEADGVLSGALLFDGYSTWVTRAADQTQLSTDGLTLEAWVAPRAFEWGDDGKPSVVVNQQDKAAKRGFSLGVGRHGRWQFGIGTGDAWYEVTVPKPAALAAGKWAHLSAVFAPNEGAIRLFLNGEQVAQTAVPTTARLAKADVPLIIGRHNQPAIINGTFAVNMFNGLIDEVKVHNSALTPASVTAGHQKDVQSFAGGTTPKAQMEMDRSRYDGDRYRPGYHFTAPNHWMNEPHAPIQYKGKYHLFYQFNSHGPYWHNIAWGHTVSEDLVHWRDLPVALAPTEDSVAPDGVWSGDAAYDENGVPVLLFTAGNDAQRPNQATGLARPVDPADTDLVEWKMDPTLVTSQTADLNVGAGRKVRFGDFRDPFVWQEGDTWFQLMGSGVQSTDGKDIGGTALLYTSKNLTDWTYSGPLMVGDVAAHPKTGQVWELPTFLPIGKDAQGRERRALLINPAFPAGPGEYSSKYVYYWVGTWDAANRRWTPDTTEPKLMDYGDHFTGPSGTVDDKGRSLVFSIAQDRRTERAHYDAGWAHNAGLPIELSMRPDGDLGFRPVEEVSRLHTGAPLLDITTPTSLADANNRLAGIKGDMLHIKLTMERGSAGTFGLDVLRSPGDEERTRLFYDAPAGQLGVDRTRSGNNSSAEPGFGIHKGPLTLTNNTLTLDVFVDRSMIEAYANDHKSITTRAYPFRQDSLGLRLFGDGSTVKSMTVWKMGNMTD</sequence>
<evidence type="ECO:0000256" key="6">
    <source>
        <dbReference type="ARBA" id="ARBA00023295"/>
    </source>
</evidence>
<dbReference type="GO" id="GO:0004564">
    <property type="term" value="F:beta-fructofuranosidase activity"/>
    <property type="evidence" value="ECO:0007669"/>
    <property type="project" value="UniProtKB-EC"/>
</dbReference>